<dbReference type="GO" id="GO:0048666">
    <property type="term" value="P:neuron development"/>
    <property type="evidence" value="ECO:0007669"/>
    <property type="project" value="UniProtKB-UniRule"/>
</dbReference>
<keyword evidence="4" id="KW-0472">Membrane</keyword>
<evidence type="ECO:0000256" key="4">
    <source>
        <dbReference type="HAMAP-Rule" id="MF_03130"/>
    </source>
</evidence>
<comment type="subcellular location">
    <subcellularLocation>
        <location evidence="4">Cytoplasm</location>
    </subcellularLocation>
    <subcellularLocation>
        <location evidence="4">Membrane</location>
        <location evidence="4">Clathrin-coated pit</location>
    </subcellularLocation>
    <subcellularLocation>
        <location evidence="4">Cell junction</location>
        <location evidence="4">Focal adhesion</location>
    </subcellularLocation>
    <subcellularLocation>
        <location evidence="4">Cell projection</location>
        <location evidence="4">Axon</location>
    </subcellularLocation>
    <subcellularLocation>
        <location evidence="4">Cytoplasm</location>
        <location evidence="4">Cytoskeleton</location>
    </subcellularLocation>
    <subcellularLocation>
        <location evidence="4">Cytoplasm</location>
        <location evidence="4">Cytoskeleton</location>
        <location evidence="4">Spindle</location>
    </subcellularLocation>
</comment>
<keyword evidence="2 4" id="KW-0168">Coated pit</keyword>
<dbReference type="EC" id="2.3.1.108" evidence="4"/>
<evidence type="ECO:0000256" key="1">
    <source>
        <dbReference type="ARBA" id="ARBA00022679"/>
    </source>
</evidence>
<feature type="compositionally biased region" description="Polar residues" evidence="5">
    <location>
        <begin position="338"/>
        <end position="347"/>
    </location>
</feature>
<comment type="similarity">
    <text evidence="4">Belongs to the acetyltransferase ATAT1 family.</text>
</comment>
<dbReference type="PANTHER" id="PTHR12327:SF0">
    <property type="entry name" value="ALPHA-TUBULIN N-ACETYLTRANSFERASE 1"/>
    <property type="match status" value="1"/>
</dbReference>
<keyword evidence="4" id="KW-0206">Cytoskeleton</keyword>
<feature type="region of interest" description="Disordered" evidence="5">
    <location>
        <begin position="237"/>
        <end position="291"/>
    </location>
</feature>
<feature type="binding site" evidence="4">
    <location>
        <begin position="118"/>
        <end position="131"/>
    </location>
    <ligand>
        <name>acetyl-CoA</name>
        <dbReference type="ChEBI" id="CHEBI:57288"/>
    </ligand>
</feature>
<dbReference type="GO" id="GO:0030424">
    <property type="term" value="C:axon"/>
    <property type="evidence" value="ECO:0007669"/>
    <property type="project" value="UniProtKB-SubCell"/>
</dbReference>
<keyword evidence="4" id="KW-0965">Cell junction</keyword>
<evidence type="ECO:0000256" key="5">
    <source>
        <dbReference type="SAM" id="MobiDB-lite"/>
    </source>
</evidence>
<dbReference type="GO" id="GO:0005819">
    <property type="term" value="C:spindle"/>
    <property type="evidence" value="ECO:0007669"/>
    <property type="project" value="UniProtKB-SubCell"/>
</dbReference>
<dbReference type="Pfam" id="PF05301">
    <property type="entry name" value="Acetyltransf_16"/>
    <property type="match status" value="1"/>
</dbReference>
<sequence length="450" mass="49972">MEFPFDINNIFPEKITILDQTLVSGDKSTGRPDLQSKMASVIDELGKASSKAQQLPAPITSACKLQSNRHYLYLIKDETSNGGHGAGVGFLKVGYKKLFLLDQRGAHIEAEPLCVLDFYITESLQRHGYGLELFDFMLQHKQVEPALMAYDRPSAKFLSFLAKHYCLTQSVPQVNNFVVYDGFFLNKSVGQLRKGLPKKAEGEIKPYSLMEREAVHKEQSVMPWPFSPTVLGSSLYSRSHSVGSSPSHHPPAPAMPQGPVRASGGHRGHQKMPRSPLSDNSKARRTSKHKHMVANGNQHCCHIDSSSGWKLPPLNWHQTAFQLPDWRLGAVLRDRGTDTQPVGNTNTHRPRPPSLPPLLASRNHPSFRPPPPIGSPERAHRHAWDGGYKTELLPEREAPPAPWGGGATRGATRGAQKAPLGGTWSWTLGEGPHTAQWVRQKQEYSCTRPW</sequence>
<dbReference type="GO" id="GO:0070507">
    <property type="term" value="P:regulation of microtubule cytoskeleton organization"/>
    <property type="evidence" value="ECO:0007669"/>
    <property type="project" value="UniProtKB-UniRule"/>
</dbReference>
<dbReference type="GO" id="GO:0005905">
    <property type="term" value="C:clathrin-coated pit"/>
    <property type="evidence" value="ECO:0007669"/>
    <property type="project" value="UniProtKB-SubCell"/>
</dbReference>
<feature type="compositionally biased region" description="Low complexity" evidence="5">
    <location>
        <begin position="237"/>
        <end position="247"/>
    </location>
</feature>
<dbReference type="HAMAP" id="MF_03130">
    <property type="entry name" value="mec17"/>
    <property type="match status" value="1"/>
</dbReference>
<evidence type="ECO:0000313" key="7">
    <source>
        <dbReference type="EMBL" id="KAK0142362.1"/>
    </source>
</evidence>
<keyword evidence="4" id="KW-0966">Cell projection</keyword>
<feature type="site" description="Crucial for catalytic activity" evidence="4">
    <location>
        <position position="53"/>
    </location>
</feature>
<dbReference type="FunFam" id="3.40.630.30:FF:000020">
    <property type="entry name" value="Alpha-tubulin N-acetyltransferase 1"/>
    <property type="match status" value="1"/>
</dbReference>
<dbReference type="InterPro" id="IPR038746">
    <property type="entry name" value="Atat"/>
</dbReference>
<feature type="region of interest" description="Disordered" evidence="5">
    <location>
        <begin position="335"/>
        <end position="359"/>
    </location>
</feature>
<organism evidence="7 8">
    <name type="scientific">Merluccius polli</name>
    <name type="common">Benguela hake</name>
    <name type="synonym">Merluccius cadenati</name>
    <dbReference type="NCBI Taxonomy" id="89951"/>
    <lineage>
        <taxon>Eukaryota</taxon>
        <taxon>Metazoa</taxon>
        <taxon>Chordata</taxon>
        <taxon>Craniata</taxon>
        <taxon>Vertebrata</taxon>
        <taxon>Euteleostomi</taxon>
        <taxon>Actinopterygii</taxon>
        <taxon>Neopterygii</taxon>
        <taxon>Teleostei</taxon>
        <taxon>Neoteleostei</taxon>
        <taxon>Acanthomorphata</taxon>
        <taxon>Zeiogadaria</taxon>
        <taxon>Gadariae</taxon>
        <taxon>Gadiformes</taxon>
        <taxon>Gadoidei</taxon>
        <taxon>Merlucciidae</taxon>
        <taxon>Merluccius</taxon>
    </lineage>
</organism>
<evidence type="ECO:0000256" key="3">
    <source>
        <dbReference type="ARBA" id="ARBA00023315"/>
    </source>
</evidence>
<keyword evidence="8" id="KW-1185">Reference proteome</keyword>
<dbReference type="Gene3D" id="6.20.370.120">
    <property type="match status" value="1"/>
</dbReference>
<evidence type="ECO:0000256" key="2">
    <source>
        <dbReference type="ARBA" id="ARBA00023176"/>
    </source>
</evidence>
<comment type="caution">
    <text evidence="7">The sequence shown here is derived from an EMBL/GenBank/DDBJ whole genome shotgun (WGS) entry which is preliminary data.</text>
</comment>
<proteinExistence type="inferred from homology"/>
<dbReference type="Proteomes" id="UP001174136">
    <property type="component" value="Unassembled WGS sequence"/>
</dbReference>
<reference evidence="7" key="1">
    <citation type="journal article" date="2023" name="Front. Mar. Sci.">
        <title>A new Merluccius polli reference genome to investigate the effects of global change in West African waters.</title>
        <authorList>
            <person name="Mateo J.L."/>
            <person name="Blanco-Fernandez C."/>
            <person name="Garcia-Vazquez E."/>
            <person name="Machado-Schiaffino G."/>
        </authorList>
    </citation>
    <scope>NUCLEOTIDE SEQUENCE</scope>
    <source>
        <strain evidence="7">C29</strain>
        <tissue evidence="7">Fin</tissue>
    </source>
</reference>
<feature type="binding site" evidence="4">
    <location>
        <begin position="154"/>
        <end position="163"/>
    </location>
    <ligand>
        <name>acetyl-CoA</name>
        <dbReference type="ChEBI" id="CHEBI:57288"/>
    </ligand>
</feature>
<comment type="catalytic activity">
    <reaction evidence="4">
        <text>L-lysyl-[alpha-tubulin] + acetyl-CoA = N(6)-acetyl-L-lysyl-[alpha-tubulin] + CoA + H(+)</text>
        <dbReference type="Rhea" id="RHEA:15277"/>
        <dbReference type="Rhea" id="RHEA-COMP:11278"/>
        <dbReference type="Rhea" id="RHEA-COMP:11279"/>
        <dbReference type="ChEBI" id="CHEBI:15378"/>
        <dbReference type="ChEBI" id="CHEBI:29969"/>
        <dbReference type="ChEBI" id="CHEBI:57287"/>
        <dbReference type="ChEBI" id="CHEBI:57288"/>
        <dbReference type="ChEBI" id="CHEBI:61930"/>
        <dbReference type="EC" id="2.3.1.108"/>
    </reaction>
</comment>
<feature type="domain" description="N-acetyltransferase" evidence="6">
    <location>
        <begin position="1"/>
        <end position="184"/>
    </location>
</feature>
<keyword evidence="1 4" id="KW-0808">Transferase</keyword>
<dbReference type="InterPro" id="IPR007965">
    <property type="entry name" value="GNAT_ATAT"/>
</dbReference>
<feature type="region of interest" description="Disordered" evidence="5">
    <location>
        <begin position="394"/>
        <end position="420"/>
    </location>
</feature>
<comment type="function">
    <text evidence="4">Specifically acetylates 'Lys-40' in alpha-tubulin on the lumenal side of microtubules. Promotes microtubule destabilization and accelerates microtubule dynamics; this activity may be independent of acetylation activity. Acetylates alpha-tubulin with a slow enzymatic rate, due to a catalytic site that is not optimized for acetyl transfer. Enters the microtubule through each end and diffuses quickly throughout the lumen of microtubules. Acetylates only long/old microtubules because of its slow acetylation rate since it does not have time to act on dynamically unstable microtubules before the enzyme is released. May be involved in neuron development.</text>
</comment>
<keyword evidence="4" id="KW-0963">Cytoplasm</keyword>
<keyword evidence="3 4" id="KW-0012">Acyltransferase</keyword>
<dbReference type="PANTHER" id="PTHR12327">
    <property type="entry name" value="ALPHA-TUBULIN N-ACETYLTRANSFERASE 1"/>
    <property type="match status" value="1"/>
</dbReference>
<dbReference type="PROSITE" id="PS51730">
    <property type="entry name" value="GNAT_ATAT"/>
    <property type="match status" value="1"/>
</dbReference>
<dbReference type="AlphaFoldDB" id="A0AA47ML40"/>
<dbReference type="GO" id="GO:0005737">
    <property type="term" value="C:cytoplasm"/>
    <property type="evidence" value="ECO:0007669"/>
    <property type="project" value="UniProtKB-SubCell"/>
</dbReference>
<name>A0AA47ML40_MERPO</name>
<dbReference type="GO" id="GO:0005925">
    <property type="term" value="C:focal adhesion"/>
    <property type="evidence" value="ECO:0007669"/>
    <property type="project" value="UniProtKB-SubCell"/>
</dbReference>
<dbReference type="GO" id="GO:0019799">
    <property type="term" value="F:tubulin N-acetyltransferase activity"/>
    <property type="evidence" value="ECO:0007669"/>
    <property type="project" value="UniProtKB-UniRule"/>
</dbReference>
<accession>A0AA47ML40</accession>
<dbReference type="EMBL" id="JAOPHQ010003697">
    <property type="protein sequence ID" value="KAK0142362.1"/>
    <property type="molecule type" value="Genomic_DNA"/>
</dbReference>
<protein>
    <recommendedName>
        <fullName evidence="4">Alpha-tubulin N-acetyltransferase 1</fullName>
        <shortName evidence="4">Alpha-TAT</shortName>
        <shortName evidence="4">Alpha-TAT1</shortName>
        <shortName evidence="4">TAT</shortName>
        <ecNumber evidence="4">2.3.1.108</ecNumber>
    </recommendedName>
    <alternativeName>
        <fullName evidence="4">Acetyltransferase mec-17 homolog</fullName>
    </alternativeName>
</protein>
<dbReference type="Gene3D" id="3.40.630.30">
    <property type="match status" value="1"/>
</dbReference>
<gene>
    <name evidence="7" type="primary">atat1</name>
    <name evidence="4" type="synonym">ATAT1</name>
    <name evidence="4" type="synonym">MEC17</name>
    <name evidence="7" type="ORF">N1851_019883</name>
</gene>
<evidence type="ECO:0000313" key="8">
    <source>
        <dbReference type="Proteomes" id="UP001174136"/>
    </source>
</evidence>
<dbReference type="GO" id="GO:0005874">
    <property type="term" value="C:microtubule"/>
    <property type="evidence" value="ECO:0007669"/>
    <property type="project" value="InterPro"/>
</dbReference>
<evidence type="ECO:0000259" key="6">
    <source>
        <dbReference type="PROSITE" id="PS51730"/>
    </source>
</evidence>